<dbReference type="Proteomes" id="UP000184462">
    <property type="component" value="Unassembled WGS sequence"/>
</dbReference>
<name>A0A1M4UVD9_9FLAO</name>
<evidence type="ECO:0000313" key="2">
    <source>
        <dbReference type="Proteomes" id="UP000184462"/>
    </source>
</evidence>
<dbReference type="RefSeq" id="WP_073192568.1">
    <property type="nucleotide sequence ID" value="NZ_FQTW01000003.1"/>
</dbReference>
<reference evidence="1 2" key="1">
    <citation type="submission" date="2016-11" db="EMBL/GenBank/DDBJ databases">
        <authorList>
            <person name="Jaros S."/>
            <person name="Januszkiewicz K."/>
            <person name="Wedrychowicz H."/>
        </authorList>
    </citation>
    <scope>NUCLEOTIDE SEQUENCE [LARGE SCALE GENOMIC DNA]</scope>
    <source>
        <strain evidence="1 2">DSM 25661</strain>
    </source>
</reference>
<dbReference type="EMBL" id="FQTW01000003">
    <property type="protein sequence ID" value="SHE60607.1"/>
    <property type="molecule type" value="Genomic_DNA"/>
</dbReference>
<keyword evidence="2" id="KW-1185">Reference proteome</keyword>
<gene>
    <name evidence="1" type="ORF">SAMN05444278_103118</name>
</gene>
<dbReference type="OrthoDB" id="1117699at2"/>
<dbReference type="AlphaFoldDB" id="A0A1M4UVD9"/>
<organism evidence="1 2">
    <name type="scientific">Psychroflexus salarius</name>
    <dbReference type="NCBI Taxonomy" id="1155689"/>
    <lineage>
        <taxon>Bacteria</taxon>
        <taxon>Pseudomonadati</taxon>
        <taxon>Bacteroidota</taxon>
        <taxon>Flavobacteriia</taxon>
        <taxon>Flavobacteriales</taxon>
        <taxon>Flavobacteriaceae</taxon>
        <taxon>Psychroflexus</taxon>
    </lineage>
</organism>
<sequence>MKNYDEISNYYNPSFVINYYAIKHQRKDQVAQKIYHSGLNVIRSKANKLSTFFKDCPKVTSKIKNINSKKEFIAFVKYYNQVCDD</sequence>
<protein>
    <submittedName>
        <fullName evidence="1">Uncharacterized protein</fullName>
    </submittedName>
</protein>
<accession>A0A1M4UVD9</accession>
<evidence type="ECO:0000313" key="1">
    <source>
        <dbReference type="EMBL" id="SHE60607.1"/>
    </source>
</evidence>
<dbReference type="STRING" id="1155689.SAMN05444278_103118"/>
<proteinExistence type="predicted"/>